<dbReference type="PANTHER" id="PTHR43877">
    <property type="entry name" value="AMINOALKYLPHOSPHONATE N-ACETYLTRANSFERASE-RELATED-RELATED"/>
    <property type="match status" value="1"/>
</dbReference>
<proteinExistence type="predicted"/>
<dbReference type="PANTHER" id="PTHR43877:SF1">
    <property type="entry name" value="ACETYLTRANSFERASE"/>
    <property type="match status" value="1"/>
</dbReference>
<dbReference type="SUPFAM" id="SSF55729">
    <property type="entry name" value="Acyl-CoA N-acyltransferases (Nat)"/>
    <property type="match status" value="1"/>
</dbReference>
<dbReference type="RefSeq" id="WP_099153087.1">
    <property type="nucleotide sequence ID" value="NZ_PDUD01000031.1"/>
</dbReference>
<keyword evidence="2" id="KW-0012">Acyltransferase</keyword>
<dbReference type="Gene3D" id="3.40.630.30">
    <property type="match status" value="1"/>
</dbReference>
<sequence length="175" mass="20636">MITYRTATPDDTTAIARLHTQSWQQHYRGMMSDRYLDEDISAERQAEWQKRMAQPNPEQYILLAMDGEEICGFACVYLNHDPEWGALLDNLHVLPNWQRRGIARQLIYRTAAWVREKTPAAKYHLLVLAGNHNAIKFYDSMGGKNVKKLFYDVPYDRKEPVYLYVWDDWDRLLPA</sequence>
<evidence type="ECO:0000259" key="3">
    <source>
        <dbReference type="PROSITE" id="PS51186"/>
    </source>
</evidence>
<dbReference type="CDD" id="cd04301">
    <property type="entry name" value="NAT_SF"/>
    <property type="match status" value="1"/>
</dbReference>
<organism evidence="4 5">
    <name type="scientific">Flavilitoribacter nigricans (strain ATCC 23147 / DSM 23189 / NBRC 102662 / NCIMB 1420 / SS-2)</name>
    <name type="common">Lewinella nigricans</name>
    <dbReference type="NCBI Taxonomy" id="1122177"/>
    <lineage>
        <taxon>Bacteria</taxon>
        <taxon>Pseudomonadati</taxon>
        <taxon>Bacteroidota</taxon>
        <taxon>Saprospiria</taxon>
        <taxon>Saprospirales</taxon>
        <taxon>Lewinellaceae</taxon>
        <taxon>Flavilitoribacter</taxon>
    </lineage>
</organism>
<keyword evidence="1 4" id="KW-0808">Transferase</keyword>
<evidence type="ECO:0000313" key="4">
    <source>
        <dbReference type="EMBL" id="PHN03505.1"/>
    </source>
</evidence>
<dbReference type="InterPro" id="IPR000182">
    <property type="entry name" value="GNAT_dom"/>
</dbReference>
<dbReference type="Proteomes" id="UP000223913">
    <property type="component" value="Unassembled WGS sequence"/>
</dbReference>
<feature type="domain" description="N-acetyltransferase" evidence="3">
    <location>
        <begin position="2"/>
        <end position="168"/>
    </location>
</feature>
<reference evidence="4 5" key="1">
    <citation type="submission" date="2017-10" db="EMBL/GenBank/DDBJ databases">
        <title>The draft genome sequence of Lewinella nigricans NBRC 102662.</title>
        <authorList>
            <person name="Wang K."/>
        </authorList>
    </citation>
    <scope>NUCLEOTIDE SEQUENCE [LARGE SCALE GENOMIC DNA]</scope>
    <source>
        <strain evidence="4 5">NBRC 102662</strain>
    </source>
</reference>
<evidence type="ECO:0000256" key="2">
    <source>
        <dbReference type="ARBA" id="ARBA00023315"/>
    </source>
</evidence>
<dbReference type="Pfam" id="PF00583">
    <property type="entry name" value="Acetyltransf_1"/>
    <property type="match status" value="1"/>
</dbReference>
<evidence type="ECO:0000313" key="5">
    <source>
        <dbReference type="Proteomes" id="UP000223913"/>
    </source>
</evidence>
<dbReference type="AlphaFoldDB" id="A0A2D0N4S8"/>
<comment type="caution">
    <text evidence="4">The sequence shown here is derived from an EMBL/GenBank/DDBJ whole genome shotgun (WGS) entry which is preliminary data.</text>
</comment>
<name>A0A2D0N4S8_FLAN2</name>
<dbReference type="GO" id="GO:0016747">
    <property type="term" value="F:acyltransferase activity, transferring groups other than amino-acyl groups"/>
    <property type="evidence" value="ECO:0007669"/>
    <property type="project" value="InterPro"/>
</dbReference>
<dbReference type="InterPro" id="IPR050832">
    <property type="entry name" value="Bact_Acetyltransf"/>
</dbReference>
<dbReference type="OrthoDB" id="5292888at2"/>
<accession>A0A2D0N4S8</accession>
<protein>
    <submittedName>
        <fullName evidence="4">GNAT family N-acetyltransferase</fullName>
    </submittedName>
</protein>
<evidence type="ECO:0000256" key="1">
    <source>
        <dbReference type="ARBA" id="ARBA00022679"/>
    </source>
</evidence>
<keyword evidence="5" id="KW-1185">Reference proteome</keyword>
<dbReference type="PROSITE" id="PS51186">
    <property type="entry name" value="GNAT"/>
    <property type="match status" value="1"/>
</dbReference>
<dbReference type="InterPro" id="IPR016181">
    <property type="entry name" value="Acyl_CoA_acyltransferase"/>
</dbReference>
<gene>
    <name evidence="4" type="ORF">CRP01_26250</name>
</gene>
<dbReference type="EMBL" id="PDUD01000031">
    <property type="protein sequence ID" value="PHN03505.1"/>
    <property type="molecule type" value="Genomic_DNA"/>
</dbReference>